<dbReference type="InterPro" id="IPR012902">
    <property type="entry name" value="N_methyl_site"/>
</dbReference>
<dbReference type="GO" id="GO:0015628">
    <property type="term" value="P:protein secretion by the type II secretion system"/>
    <property type="evidence" value="ECO:0007669"/>
    <property type="project" value="InterPro"/>
</dbReference>
<reference evidence="4" key="2">
    <citation type="journal article" date="2021" name="PeerJ">
        <title>Extensive microbial diversity within the chicken gut microbiome revealed by metagenomics and culture.</title>
        <authorList>
            <person name="Gilroy R."/>
            <person name="Ravi A."/>
            <person name="Getino M."/>
            <person name="Pursley I."/>
            <person name="Horton D.L."/>
            <person name="Alikhan N.F."/>
            <person name="Baker D."/>
            <person name="Gharbi K."/>
            <person name="Hall N."/>
            <person name="Watson M."/>
            <person name="Adriaenssens E.M."/>
            <person name="Foster-Nyarko E."/>
            <person name="Jarju S."/>
            <person name="Secka A."/>
            <person name="Antonio M."/>
            <person name="Oren A."/>
            <person name="Chaudhuri R.R."/>
            <person name="La Ragione R."/>
            <person name="Hildebrand F."/>
            <person name="Pallen M.J."/>
        </authorList>
    </citation>
    <scope>NUCLEOTIDE SEQUENCE</scope>
    <source>
        <strain evidence="4">6276</strain>
    </source>
</reference>
<dbReference type="PRINTS" id="PR00813">
    <property type="entry name" value="BCTERIALGSPG"/>
</dbReference>
<dbReference type="EMBL" id="DVIU01000212">
    <property type="protein sequence ID" value="HIS37092.1"/>
    <property type="molecule type" value="Genomic_DNA"/>
</dbReference>
<dbReference type="NCBIfam" id="TIGR02532">
    <property type="entry name" value="IV_pilin_GFxxxE"/>
    <property type="match status" value="1"/>
</dbReference>
<sequence length="256" mass="28726">MQKSIIARISGGGQRSLSSWQDIKPNKKIGFTLAEVLITLGIIGIVAAMTLPVLIGKYQKKQTEVQLQKSFTELSQLLKLSEVDNGSVEYWDFTLSGDNFYSKYLKQYLKKVREIPNKDFKKYMVYTNLNGQKCTGEVWCTQGDSFYSYLASGSVIGIMTHPGQDKYKAVSIDINGDKKPNQLGRDVFIFAVSKTLKGLVPYGLQDAGIVGGVFKDFDRNKIKTGGDYSCNKNNKGIWCSALIYTDGWQIKDDYPW</sequence>
<dbReference type="InterPro" id="IPR046721">
    <property type="entry name" value="DUF6613"/>
</dbReference>
<protein>
    <submittedName>
        <fullName evidence="4">Type II secretion system protein</fullName>
    </submittedName>
</protein>
<proteinExistence type="predicted"/>
<dbReference type="Pfam" id="PF20318">
    <property type="entry name" value="DUF6613"/>
    <property type="match status" value="1"/>
</dbReference>
<dbReference type="Gene3D" id="3.30.700.10">
    <property type="entry name" value="Glycoprotein, Type 4 Pilin"/>
    <property type="match status" value="1"/>
</dbReference>
<accession>A0A9D1F171</accession>
<name>A0A9D1F171_9BACT</name>
<comment type="caution">
    <text evidence="4">The sequence shown here is derived from an EMBL/GenBank/DDBJ whole genome shotgun (WGS) entry which is preliminary data.</text>
</comment>
<evidence type="ECO:0000256" key="2">
    <source>
        <dbReference type="SAM" id="Phobius"/>
    </source>
</evidence>
<dbReference type="InterPro" id="IPR045584">
    <property type="entry name" value="Pilin-like"/>
</dbReference>
<dbReference type="SUPFAM" id="SSF54523">
    <property type="entry name" value="Pili subunits"/>
    <property type="match status" value="1"/>
</dbReference>
<dbReference type="Pfam" id="PF07963">
    <property type="entry name" value="N_methyl"/>
    <property type="match status" value="1"/>
</dbReference>
<organism evidence="4 5">
    <name type="scientific">Candidatus Scatousia excrementigallinarum</name>
    <dbReference type="NCBI Taxonomy" id="2840935"/>
    <lineage>
        <taxon>Bacteria</taxon>
        <taxon>Candidatus Scatousia</taxon>
    </lineage>
</organism>
<dbReference type="Proteomes" id="UP000823928">
    <property type="component" value="Unassembled WGS sequence"/>
</dbReference>
<dbReference type="AlphaFoldDB" id="A0A9D1F171"/>
<gene>
    <name evidence="4" type="ORF">IAC10_10770</name>
</gene>
<keyword evidence="2" id="KW-0812">Transmembrane</keyword>
<reference evidence="4" key="1">
    <citation type="submission" date="2020-10" db="EMBL/GenBank/DDBJ databases">
        <authorList>
            <person name="Gilroy R."/>
        </authorList>
    </citation>
    <scope>NUCLEOTIDE SEQUENCE</scope>
    <source>
        <strain evidence="4">6276</strain>
    </source>
</reference>
<dbReference type="InterPro" id="IPR000983">
    <property type="entry name" value="Bac_GSPG_pilin"/>
</dbReference>
<evidence type="ECO:0000313" key="4">
    <source>
        <dbReference type="EMBL" id="HIS37092.1"/>
    </source>
</evidence>
<evidence type="ECO:0000256" key="1">
    <source>
        <dbReference type="ARBA" id="ARBA00022481"/>
    </source>
</evidence>
<evidence type="ECO:0000259" key="3">
    <source>
        <dbReference type="Pfam" id="PF20318"/>
    </source>
</evidence>
<keyword evidence="2" id="KW-1133">Transmembrane helix</keyword>
<keyword evidence="2" id="KW-0472">Membrane</keyword>
<dbReference type="GO" id="GO:0015627">
    <property type="term" value="C:type II protein secretion system complex"/>
    <property type="evidence" value="ECO:0007669"/>
    <property type="project" value="InterPro"/>
</dbReference>
<feature type="domain" description="DUF6613" evidence="3">
    <location>
        <begin position="54"/>
        <end position="255"/>
    </location>
</feature>
<feature type="transmembrane region" description="Helical" evidence="2">
    <location>
        <begin position="29"/>
        <end position="55"/>
    </location>
</feature>
<keyword evidence="1" id="KW-0488">Methylation</keyword>
<evidence type="ECO:0000313" key="5">
    <source>
        <dbReference type="Proteomes" id="UP000823928"/>
    </source>
</evidence>